<accession>A0ACC4CD79</accession>
<sequence>MPRRKRLCFSLRIFLEMEEGPLDEKYAKKVGLYCGTTLVGTIVATGFLGGFKIYQPENCHKFVADTAELYRDDSVDLAWLSLCRKGLQKHPLN</sequence>
<comment type="caution">
    <text evidence="1">The sequence shown here is derived from an EMBL/GenBank/DDBJ whole genome shotgun (WGS) entry which is preliminary data.</text>
</comment>
<organism evidence="1 2">
    <name type="scientific">Populus alba</name>
    <name type="common">White poplar</name>
    <dbReference type="NCBI Taxonomy" id="43335"/>
    <lineage>
        <taxon>Eukaryota</taxon>
        <taxon>Viridiplantae</taxon>
        <taxon>Streptophyta</taxon>
        <taxon>Embryophyta</taxon>
        <taxon>Tracheophyta</taxon>
        <taxon>Spermatophyta</taxon>
        <taxon>Magnoliopsida</taxon>
        <taxon>eudicotyledons</taxon>
        <taxon>Gunneridae</taxon>
        <taxon>Pentapetalae</taxon>
        <taxon>rosids</taxon>
        <taxon>fabids</taxon>
        <taxon>Malpighiales</taxon>
        <taxon>Salicaceae</taxon>
        <taxon>Saliceae</taxon>
        <taxon>Populus</taxon>
    </lineage>
</organism>
<gene>
    <name evidence="1" type="ORF">D5086_011649</name>
</gene>
<evidence type="ECO:0000313" key="2">
    <source>
        <dbReference type="Proteomes" id="UP000309997"/>
    </source>
</evidence>
<protein>
    <submittedName>
        <fullName evidence="1">Uncharacterized protein</fullName>
    </submittedName>
</protein>
<keyword evidence="2" id="KW-1185">Reference proteome</keyword>
<name>A0ACC4CD79_POPAL</name>
<reference evidence="1 2" key="1">
    <citation type="journal article" date="2024" name="Plant Biotechnol. J.">
        <title>Genome and CRISPR/Cas9 system of a widespread forest tree (Populus alba) in the world.</title>
        <authorList>
            <person name="Liu Y.J."/>
            <person name="Jiang P.F."/>
            <person name="Han X.M."/>
            <person name="Li X.Y."/>
            <person name="Wang H.M."/>
            <person name="Wang Y.J."/>
            <person name="Wang X.X."/>
            <person name="Zeng Q.Y."/>
        </authorList>
    </citation>
    <scope>NUCLEOTIDE SEQUENCE [LARGE SCALE GENOMIC DNA]</scope>
    <source>
        <strain evidence="2">cv. PAL-ZL1</strain>
    </source>
</reference>
<evidence type="ECO:0000313" key="1">
    <source>
        <dbReference type="EMBL" id="KAL3593009.1"/>
    </source>
</evidence>
<dbReference type="Proteomes" id="UP000309997">
    <property type="component" value="Unassembled WGS sequence"/>
</dbReference>
<dbReference type="EMBL" id="RCHU02000005">
    <property type="protein sequence ID" value="KAL3593009.1"/>
    <property type="molecule type" value="Genomic_DNA"/>
</dbReference>
<proteinExistence type="predicted"/>